<feature type="region of interest" description="Disordered" evidence="1">
    <location>
        <begin position="141"/>
        <end position="164"/>
    </location>
</feature>
<dbReference type="GO" id="GO:0010181">
    <property type="term" value="F:FMN binding"/>
    <property type="evidence" value="ECO:0007669"/>
    <property type="project" value="InterPro"/>
</dbReference>
<dbReference type="AlphaFoldDB" id="A0A134CD03"/>
<keyword evidence="4" id="KW-1185">Reference proteome</keyword>
<dbReference type="GO" id="GO:0009055">
    <property type="term" value="F:electron transfer activity"/>
    <property type="evidence" value="ECO:0007669"/>
    <property type="project" value="InterPro"/>
</dbReference>
<dbReference type="PANTHER" id="PTHR38030:SF2">
    <property type="entry name" value="PROTOPORPHYRINOGEN IX DEHYDROGENASE [QUINONE]"/>
    <property type="match status" value="1"/>
</dbReference>
<dbReference type="Gene3D" id="3.40.50.360">
    <property type="match status" value="1"/>
</dbReference>
<sequence>MFIFFYEVIGMKAIVLYSTRTGNTKKVAEAVTKGLPAGTLCLSVTDVPANIDEYDCVFVGYWVDRGFPDAAAKECISKLTNAHVALFGTLGADPDSEHGSMCIKNANSVVPEGCTIEDSFICQGAVDPKIIAMMYKQFPQGHPHGQSAERDALHARAAKHPDETDLDHATKFATRVWSHVQ</sequence>
<evidence type="ECO:0000313" key="4">
    <source>
        <dbReference type="Proteomes" id="UP000070160"/>
    </source>
</evidence>
<dbReference type="SUPFAM" id="SSF52218">
    <property type="entry name" value="Flavoproteins"/>
    <property type="match status" value="1"/>
</dbReference>
<dbReference type="GO" id="GO:0070819">
    <property type="term" value="F:menaquinone-dependent protoporphyrinogen oxidase activity"/>
    <property type="evidence" value="ECO:0007669"/>
    <property type="project" value="TreeGrafter"/>
</dbReference>
<dbReference type="Proteomes" id="UP000070160">
    <property type="component" value="Unassembled WGS sequence"/>
</dbReference>
<protein>
    <submittedName>
        <fullName evidence="3">Flavodoxin family protein</fullName>
    </submittedName>
</protein>
<accession>A0A134CD03</accession>
<dbReference type="InterPro" id="IPR001226">
    <property type="entry name" value="Flavodoxin_CS"/>
</dbReference>
<dbReference type="InterPro" id="IPR008254">
    <property type="entry name" value="Flavodoxin/NO_synth"/>
</dbReference>
<dbReference type="PROSITE" id="PS00201">
    <property type="entry name" value="FLAVODOXIN"/>
    <property type="match status" value="1"/>
</dbReference>
<comment type="caution">
    <text evidence="3">The sequence shown here is derived from an EMBL/GenBank/DDBJ whole genome shotgun (WGS) entry which is preliminary data.</text>
</comment>
<dbReference type="PANTHER" id="PTHR38030">
    <property type="entry name" value="PROTOPORPHYRINOGEN IX DEHYDROGENASE [MENAQUINONE]"/>
    <property type="match status" value="1"/>
</dbReference>
<feature type="compositionally biased region" description="Basic and acidic residues" evidence="1">
    <location>
        <begin position="147"/>
        <end position="164"/>
    </location>
</feature>
<name>A0A134CD03_9FIRM</name>
<evidence type="ECO:0000256" key="1">
    <source>
        <dbReference type="SAM" id="MobiDB-lite"/>
    </source>
</evidence>
<dbReference type="EMBL" id="LSDT01000050">
    <property type="protein sequence ID" value="KXB90095.1"/>
    <property type="molecule type" value="Genomic_DNA"/>
</dbReference>
<gene>
    <name evidence="3" type="ORF">HMPREF3182_01407</name>
</gene>
<dbReference type="GO" id="GO:0006783">
    <property type="term" value="P:heme biosynthetic process"/>
    <property type="evidence" value="ECO:0007669"/>
    <property type="project" value="TreeGrafter"/>
</dbReference>
<dbReference type="STRING" id="1588748.HMPREF3182_01407"/>
<evidence type="ECO:0000259" key="2">
    <source>
        <dbReference type="Pfam" id="PF12641"/>
    </source>
</evidence>
<dbReference type="InterPro" id="IPR029039">
    <property type="entry name" value="Flavoprotein-like_sf"/>
</dbReference>
<evidence type="ECO:0000313" key="3">
    <source>
        <dbReference type="EMBL" id="KXB90095.1"/>
    </source>
</evidence>
<feature type="domain" description="Flavodoxin-like" evidence="2">
    <location>
        <begin position="15"/>
        <end position="173"/>
    </location>
</feature>
<dbReference type="Pfam" id="PF12641">
    <property type="entry name" value="Flavodoxin_3"/>
    <property type="match status" value="1"/>
</dbReference>
<reference evidence="4" key="1">
    <citation type="submission" date="2016-01" db="EMBL/GenBank/DDBJ databases">
        <authorList>
            <person name="Mitreva M."/>
            <person name="Pepin K.H."/>
            <person name="Mihindukulasuriya K.A."/>
            <person name="Fulton R."/>
            <person name="Fronick C."/>
            <person name="O'Laughlin M."/>
            <person name="Miner T."/>
            <person name="Herter B."/>
            <person name="Rosa B.A."/>
            <person name="Cordes M."/>
            <person name="Tomlinson C."/>
            <person name="Wollam A."/>
            <person name="Palsikar V.B."/>
            <person name="Mardis E.R."/>
            <person name="Wilson R.K."/>
        </authorList>
    </citation>
    <scope>NUCLEOTIDE SEQUENCE [LARGE SCALE GENOMIC DNA]</scope>
    <source>
        <strain evidence="4">KA00182</strain>
    </source>
</reference>
<organism evidence="3 4">
    <name type="scientific">Megasphaera hutchinsoni</name>
    <dbReference type="NCBI Taxonomy" id="1588748"/>
    <lineage>
        <taxon>Bacteria</taxon>
        <taxon>Bacillati</taxon>
        <taxon>Bacillota</taxon>
        <taxon>Negativicutes</taxon>
        <taxon>Veillonellales</taxon>
        <taxon>Veillonellaceae</taxon>
        <taxon>Megasphaera</taxon>
    </lineage>
</organism>
<proteinExistence type="predicted"/>
<dbReference type="PATRIC" id="fig|1588748.3.peg.1362"/>
<dbReference type="InterPro" id="IPR052200">
    <property type="entry name" value="Protoporphyrinogen_IX_DH"/>
</dbReference>
<dbReference type="GO" id="GO:0016651">
    <property type="term" value="F:oxidoreductase activity, acting on NAD(P)H"/>
    <property type="evidence" value="ECO:0007669"/>
    <property type="project" value="UniProtKB-ARBA"/>
</dbReference>